<keyword evidence="8" id="KW-1185">Reference proteome</keyword>
<keyword evidence="3 6" id="KW-0812">Transmembrane</keyword>
<organism evidence="7 8">
    <name type="scientific">Mangrovivirga halotolerans</name>
    <dbReference type="NCBI Taxonomy" id="2993936"/>
    <lineage>
        <taxon>Bacteria</taxon>
        <taxon>Pseudomonadati</taxon>
        <taxon>Bacteroidota</taxon>
        <taxon>Cytophagia</taxon>
        <taxon>Cytophagales</taxon>
        <taxon>Mangrovivirgaceae</taxon>
        <taxon>Mangrovivirga</taxon>
    </lineage>
</organism>
<feature type="transmembrane region" description="Helical" evidence="6">
    <location>
        <begin position="233"/>
        <end position="254"/>
    </location>
</feature>
<evidence type="ECO:0000313" key="8">
    <source>
        <dbReference type="Proteomes" id="UP001209885"/>
    </source>
</evidence>
<sequence length="367" mass="41072">MANSKAITGDNLLRALQYMFFIVLLLYFGKPLFIPLSVALFICFILYPACKWLENHHIPQLSAILISLFLFLLTISAIIALLGYQFSEFMKEWPALSGKLETWIQTTENKASESWMKVFIKNDKGLIESLMDYFSAYILPLIPSTIYQSSVSLVLIVLIPVYVVLILYYRRVLVSFLYEVFPKSASHYIKTVLPDVIITYYKFIKGMGIVYLVVGILNSIGLALLGIPNPVFFGFVASILTFIPYLGITMGALLPMAVSWLKYDSILYPIGVVLIFAIVQVLEANIIFPLAVSRQLKINALITLIVIIAGGIIWGVIGMVLFVPFTAILKLIADQVPEMKPISILLGTKDEVELEANIEKQSSPKIP</sequence>
<dbReference type="InterPro" id="IPR002549">
    <property type="entry name" value="AI-2E-like"/>
</dbReference>
<reference evidence="7 8" key="1">
    <citation type="submission" date="2022-11" db="EMBL/GenBank/DDBJ databases">
        <title>The characterization of three novel Bacteroidetes species and genomic analysis of their roles in tidal elemental geochemical cycles.</title>
        <authorList>
            <person name="Ma K."/>
        </authorList>
    </citation>
    <scope>NUCLEOTIDE SEQUENCE [LARGE SCALE GENOMIC DNA]</scope>
    <source>
        <strain evidence="7 8">M17</strain>
    </source>
</reference>
<comment type="similarity">
    <text evidence="2">Belongs to the autoinducer-2 exporter (AI-2E) (TC 2.A.86) family.</text>
</comment>
<feature type="transmembrane region" description="Helical" evidence="6">
    <location>
        <begin position="300"/>
        <end position="333"/>
    </location>
</feature>
<feature type="transmembrane region" description="Helical" evidence="6">
    <location>
        <begin position="146"/>
        <end position="169"/>
    </location>
</feature>
<keyword evidence="5 6" id="KW-0472">Membrane</keyword>
<name>A0ABT3RQD0_9BACT</name>
<dbReference type="EMBL" id="JAPFQN010000005">
    <property type="protein sequence ID" value="MCX2743820.1"/>
    <property type="molecule type" value="Genomic_DNA"/>
</dbReference>
<evidence type="ECO:0000256" key="1">
    <source>
        <dbReference type="ARBA" id="ARBA00004141"/>
    </source>
</evidence>
<keyword evidence="4 6" id="KW-1133">Transmembrane helix</keyword>
<feature type="transmembrane region" description="Helical" evidence="6">
    <location>
        <begin position="62"/>
        <end position="84"/>
    </location>
</feature>
<dbReference type="Proteomes" id="UP001209885">
    <property type="component" value="Unassembled WGS sequence"/>
</dbReference>
<dbReference type="Pfam" id="PF01594">
    <property type="entry name" value="AI-2E_transport"/>
    <property type="match status" value="1"/>
</dbReference>
<evidence type="ECO:0000256" key="3">
    <source>
        <dbReference type="ARBA" id="ARBA00022692"/>
    </source>
</evidence>
<protein>
    <submittedName>
        <fullName evidence="7">AI-2E family transporter</fullName>
    </submittedName>
</protein>
<dbReference type="RefSeq" id="WP_266056263.1">
    <property type="nucleotide sequence ID" value="NZ_JAPFQN010000005.1"/>
</dbReference>
<evidence type="ECO:0000256" key="6">
    <source>
        <dbReference type="SAM" id="Phobius"/>
    </source>
</evidence>
<gene>
    <name evidence="7" type="ORF">OO013_08085</name>
</gene>
<comment type="caution">
    <text evidence="7">The sequence shown here is derived from an EMBL/GenBank/DDBJ whole genome shotgun (WGS) entry which is preliminary data.</text>
</comment>
<evidence type="ECO:0000256" key="2">
    <source>
        <dbReference type="ARBA" id="ARBA00009773"/>
    </source>
</evidence>
<feature type="transmembrane region" description="Helical" evidence="6">
    <location>
        <begin position="209"/>
        <end position="227"/>
    </location>
</feature>
<accession>A0ABT3RQD0</accession>
<evidence type="ECO:0000256" key="5">
    <source>
        <dbReference type="ARBA" id="ARBA00023136"/>
    </source>
</evidence>
<evidence type="ECO:0000256" key="4">
    <source>
        <dbReference type="ARBA" id="ARBA00022989"/>
    </source>
</evidence>
<feature type="transmembrane region" description="Helical" evidence="6">
    <location>
        <begin position="266"/>
        <end position="288"/>
    </location>
</feature>
<proteinExistence type="inferred from homology"/>
<evidence type="ECO:0000313" key="7">
    <source>
        <dbReference type="EMBL" id="MCX2743820.1"/>
    </source>
</evidence>
<comment type="subcellular location">
    <subcellularLocation>
        <location evidence="1">Membrane</location>
        <topology evidence="1">Multi-pass membrane protein</topology>
    </subcellularLocation>
</comment>